<dbReference type="RefSeq" id="WP_344788563.1">
    <property type="nucleotide sequence ID" value="NZ_BAABCA010000005.1"/>
</dbReference>
<evidence type="ECO:0000313" key="4">
    <source>
        <dbReference type="Proteomes" id="UP001501496"/>
    </source>
</evidence>
<dbReference type="Proteomes" id="UP001501496">
    <property type="component" value="Unassembled WGS sequence"/>
</dbReference>
<feature type="domain" description="Response regulatory" evidence="2">
    <location>
        <begin position="4"/>
        <end position="131"/>
    </location>
</feature>
<proteinExistence type="predicted"/>
<sequence length="220" mass="24563">MFKKVLIADDLGSINQGVSSILKDLKIKNIYKVQYCDDAYLKIKKAVFDKEPFDLVITDLSFQADYREQTLNSGNALIKVLKDEYPDLNIIAYSVDDRIEMIRGLNDVGLSAFVCKGRNGLIELSKAIKNVYEGKRYFSPKVASAFNDKSNLEIDAYDIKLLQNVSKGLSQDEISAIFKSSGVSPSSLSSIEKRLNKLKIQLNSKNTIHLIATSKDLGLI</sequence>
<protein>
    <submittedName>
        <fullName evidence="3">Response regulator transcription factor</fullName>
    </submittedName>
</protein>
<keyword evidence="1" id="KW-0597">Phosphoprotein</keyword>
<dbReference type="SUPFAM" id="SSF52172">
    <property type="entry name" value="CheY-like"/>
    <property type="match status" value="1"/>
</dbReference>
<dbReference type="InterPro" id="IPR011006">
    <property type="entry name" value="CheY-like_superfamily"/>
</dbReference>
<name>A0ABP8CCM4_9FLAO</name>
<dbReference type="Gene3D" id="3.40.50.2300">
    <property type="match status" value="1"/>
</dbReference>
<dbReference type="PROSITE" id="PS50110">
    <property type="entry name" value="RESPONSE_REGULATORY"/>
    <property type="match status" value="1"/>
</dbReference>
<dbReference type="EMBL" id="BAABCA010000005">
    <property type="protein sequence ID" value="GAA4237554.1"/>
    <property type="molecule type" value="Genomic_DNA"/>
</dbReference>
<feature type="modified residue" description="4-aspartylphosphate" evidence="1">
    <location>
        <position position="59"/>
    </location>
</feature>
<organism evidence="3 4">
    <name type="scientific">Postechiella marina</name>
    <dbReference type="NCBI Taxonomy" id="943941"/>
    <lineage>
        <taxon>Bacteria</taxon>
        <taxon>Pseudomonadati</taxon>
        <taxon>Bacteroidota</taxon>
        <taxon>Flavobacteriia</taxon>
        <taxon>Flavobacteriales</taxon>
        <taxon>Flavobacteriaceae</taxon>
        <taxon>Postechiella</taxon>
    </lineage>
</organism>
<gene>
    <name evidence="3" type="ORF">GCM10022291_24600</name>
</gene>
<evidence type="ECO:0000256" key="1">
    <source>
        <dbReference type="PROSITE-ProRule" id="PRU00169"/>
    </source>
</evidence>
<reference evidence="4" key="1">
    <citation type="journal article" date="2019" name="Int. J. Syst. Evol. Microbiol.">
        <title>The Global Catalogue of Microorganisms (GCM) 10K type strain sequencing project: providing services to taxonomists for standard genome sequencing and annotation.</title>
        <authorList>
            <consortium name="The Broad Institute Genomics Platform"/>
            <consortium name="The Broad Institute Genome Sequencing Center for Infectious Disease"/>
            <person name="Wu L."/>
            <person name="Ma J."/>
        </authorList>
    </citation>
    <scope>NUCLEOTIDE SEQUENCE [LARGE SCALE GENOMIC DNA]</scope>
    <source>
        <strain evidence="4">JCM 17630</strain>
    </source>
</reference>
<keyword evidence="4" id="KW-1185">Reference proteome</keyword>
<evidence type="ECO:0000259" key="2">
    <source>
        <dbReference type="PROSITE" id="PS50110"/>
    </source>
</evidence>
<comment type="caution">
    <text evidence="3">The sequence shown here is derived from an EMBL/GenBank/DDBJ whole genome shotgun (WGS) entry which is preliminary data.</text>
</comment>
<accession>A0ABP8CCM4</accession>
<dbReference type="InterPro" id="IPR001789">
    <property type="entry name" value="Sig_transdc_resp-reg_receiver"/>
</dbReference>
<evidence type="ECO:0000313" key="3">
    <source>
        <dbReference type="EMBL" id="GAA4237554.1"/>
    </source>
</evidence>